<evidence type="ECO:0000256" key="1">
    <source>
        <dbReference type="ARBA" id="ARBA00005614"/>
    </source>
</evidence>
<dbReference type="PANTHER" id="PTHR47268:SF4">
    <property type="entry name" value="ACYLPHOSPHATASE"/>
    <property type="match status" value="1"/>
</dbReference>
<dbReference type="PROSITE" id="PS51160">
    <property type="entry name" value="ACYLPHOSPHATASE_3"/>
    <property type="match status" value="1"/>
</dbReference>
<dbReference type="GO" id="GO:0003998">
    <property type="term" value="F:acylphosphatase activity"/>
    <property type="evidence" value="ECO:0007669"/>
    <property type="project" value="UniProtKB-EC"/>
</dbReference>
<dbReference type="NCBIfam" id="NF011000">
    <property type="entry name" value="PRK14426.1"/>
    <property type="match status" value="1"/>
</dbReference>
<dbReference type="InterPro" id="IPR020456">
    <property type="entry name" value="Acylphosphatase"/>
</dbReference>
<dbReference type="EMBL" id="EU333168">
    <property type="protein sequence ID" value="ACA34409.1"/>
    <property type="molecule type" value="Genomic_DNA"/>
</dbReference>
<proteinExistence type="inferred from homology"/>
<comment type="catalytic activity">
    <reaction evidence="3 4">
        <text>an acyl phosphate + H2O = a carboxylate + phosphate + H(+)</text>
        <dbReference type="Rhea" id="RHEA:14965"/>
        <dbReference type="ChEBI" id="CHEBI:15377"/>
        <dbReference type="ChEBI" id="CHEBI:15378"/>
        <dbReference type="ChEBI" id="CHEBI:29067"/>
        <dbReference type="ChEBI" id="CHEBI:43474"/>
        <dbReference type="ChEBI" id="CHEBI:59918"/>
        <dbReference type="EC" id="3.6.1.7"/>
    </reaction>
</comment>
<dbReference type="InterPro" id="IPR036046">
    <property type="entry name" value="Acylphosphatase-like_dom_sf"/>
</dbReference>
<evidence type="ECO:0000256" key="3">
    <source>
        <dbReference type="ARBA" id="ARBA00047645"/>
    </source>
</evidence>
<dbReference type="SUPFAM" id="SSF54975">
    <property type="entry name" value="Acylphosphatase/BLUF domain-like"/>
    <property type="match status" value="1"/>
</dbReference>
<dbReference type="AlphaFoldDB" id="B8PZV1"/>
<evidence type="ECO:0000256" key="5">
    <source>
        <dbReference type="RuleBase" id="RU004168"/>
    </source>
</evidence>
<gene>
    <name evidence="8" type="primary">acyP</name>
</gene>
<dbReference type="Pfam" id="PF00708">
    <property type="entry name" value="Acylphosphatase"/>
    <property type="match status" value="1"/>
</dbReference>
<evidence type="ECO:0000256" key="4">
    <source>
        <dbReference type="PROSITE-ProRule" id="PRU00520"/>
    </source>
</evidence>
<dbReference type="PANTHER" id="PTHR47268">
    <property type="entry name" value="ACYLPHOSPHATASE"/>
    <property type="match status" value="1"/>
</dbReference>
<sequence length="90" mass="9529">MDGSTRFLVSGKVQGVCFRAATRDEALRLGLRGHARNLPDGRVEVLAAGDSALIDRLAAWLRHGPPHARVDRVARSPADPGEAGADFSIG</sequence>
<dbReference type="Gene3D" id="3.30.70.100">
    <property type="match status" value="1"/>
</dbReference>
<keyword evidence="4" id="KW-0378">Hydrolase</keyword>
<feature type="active site" evidence="4">
    <location>
        <position position="19"/>
    </location>
</feature>
<feature type="region of interest" description="Disordered" evidence="6">
    <location>
        <begin position="71"/>
        <end position="90"/>
    </location>
</feature>
<dbReference type="EC" id="3.6.1.7" evidence="2 4"/>
<evidence type="ECO:0000313" key="8">
    <source>
        <dbReference type="EMBL" id="ACA34409.1"/>
    </source>
</evidence>
<protein>
    <recommendedName>
        <fullName evidence="2 4">acylphosphatase</fullName>
        <ecNumber evidence="2 4">3.6.1.7</ecNumber>
    </recommendedName>
</protein>
<reference evidence="8" key="1">
    <citation type="journal article" date="2009" name="Appl. Environ. Microbiol.">
        <title>Isolation and characterization of metalloproteases with a novel domain structure by construction and screening of metagenomic libraries.</title>
        <authorList>
            <person name="Waschkowitz T."/>
            <person name="Rockstroh S."/>
            <person name="Daniel R."/>
        </authorList>
    </citation>
    <scope>NUCLEOTIDE SEQUENCE</scope>
</reference>
<dbReference type="PROSITE" id="PS00150">
    <property type="entry name" value="ACYLPHOSPHATASE_1"/>
    <property type="match status" value="1"/>
</dbReference>
<organism evidence="8">
    <name type="scientific">uncultured bacterium pTW2</name>
    <dbReference type="NCBI Taxonomy" id="504464"/>
    <lineage>
        <taxon>Bacteria</taxon>
        <taxon>Candidatus Dojkabacteria</taxon>
        <taxon>environmental samples</taxon>
    </lineage>
</organism>
<accession>B8PZV1</accession>
<feature type="active site" evidence="4">
    <location>
        <position position="37"/>
    </location>
</feature>
<name>B8PZV1_9BACT</name>
<evidence type="ECO:0000256" key="2">
    <source>
        <dbReference type="ARBA" id="ARBA00012150"/>
    </source>
</evidence>
<evidence type="ECO:0000259" key="7">
    <source>
        <dbReference type="PROSITE" id="PS51160"/>
    </source>
</evidence>
<dbReference type="PRINTS" id="PR00112">
    <property type="entry name" value="ACYLPHPHTASE"/>
</dbReference>
<evidence type="ECO:0000256" key="6">
    <source>
        <dbReference type="SAM" id="MobiDB-lite"/>
    </source>
</evidence>
<dbReference type="InterPro" id="IPR017968">
    <property type="entry name" value="Acylphosphatase_CS"/>
</dbReference>
<dbReference type="InterPro" id="IPR001792">
    <property type="entry name" value="Acylphosphatase-like_dom"/>
</dbReference>
<comment type="similarity">
    <text evidence="1 5">Belongs to the acylphosphatase family.</text>
</comment>
<feature type="domain" description="Acylphosphatase-like" evidence="7">
    <location>
        <begin position="4"/>
        <end position="90"/>
    </location>
</feature>